<proteinExistence type="predicted"/>
<protein>
    <submittedName>
        <fullName evidence="1">DUF4352 domain-containing protein</fullName>
    </submittedName>
</protein>
<organism evidence="1 2">
    <name type="scientific">Bacillus cereus</name>
    <dbReference type="NCBI Taxonomy" id="1396"/>
    <lineage>
        <taxon>Bacteria</taxon>
        <taxon>Bacillati</taxon>
        <taxon>Bacillota</taxon>
        <taxon>Bacilli</taxon>
        <taxon>Bacillales</taxon>
        <taxon>Bacillaceae</taxon>
        <taxon>Bacillus</taxon>
        <taxon>Bacillus cereus group</taxon>
    </lineage>
</organism>
<gene>
    <name evidence="1" type="ORF">COK86_29575</name>
</gene>
<evidence type="ECO:0000313" key="1">
    <source>
        <dbReference type="EMBL" id="PFU37217.1"/>
    </source>
</evidence>
<accession>A0A2B3TS68</accession>
<sequence length="42" mass="5138">MKPARVYFVCKSFNHLHLPFRKKKQSRLKLTLHNLSLIAMWR</sequence>
<dbReference type="AlphaFoldDB" id="A0A2B3TS68"/>
<comment type="caution">
    <text evidence="1">The sequence shown here is derived from an EMBL/GenBank/DDBJ whole genome shotgun (WGS) entry which is preliminary data.</text>
</comment>
<dbReference type="Proteomes" id="UP000224076">
    <property type="component" value="Unassembled WGS sequence"/>
</dbReference>
<name>A0A2B3TS68_BACCE</name>
<dbReference type="EMBL" id="NVDG01000089">
    <property type="protein sequence ID" value="PFU37217.1"/>
    <property type="molecule type" value="Genomic_DNA"/>
</dbReference>
<evidence type="ECO:0000313" key="2">
    <source>
        <dbReference type="Proteomes" id="UP000224076"/>
    </source>
</evidence>
<feature type="non-terminal residue" evidence="1">
    <location>
        <position position="42"/>
    </location>
</feature>
<reference evidence="1 2" key="1">
    <citation type="submission" date="2017-09" db="EMBL/GenBank/DDBJ databases">
        <title>Large-scale bioinformatics analysis of Bacillus genomes uncovers conserved roles of natural products in bacterial physiology.</title>
        <authorList>
            <consortium name="Agbiome Team Llc"/>
            <person name="Bleich R.M."/>
            <person name="Grubbs K.J."/>
            <person name="Santa Maria K.C."/>
            <person name="Allen S.E."/>
            <person name="Farag S."/>
            <person name="Shank E.A."/>
            <person name="Bowers A."/>
        </authorList>
    </citation>
    <scope>NUCLEOTIDE SEQUENCE [LARGE SCALE GENOMIC DNA]</scope>
    <source>
        <strain evidence="1 2">AFS061806</strain>
    </source>
</reference>